<evidence type="ECO:0000313" key="11">
    <source>
        <dbReference type="EMBL" id="CAH3157971.1"/>
    </source>
</evidence>
<keyword evidence="4" id="KW-0548">Nucleotidyltransferase</keyword>
<dbReference type="InterPro" id="IPR036397">
    <property type="entry name" value="RNaseH_sf"/>
</dbReference>
<feature type="domain" description="DNA-directed DNA polymerase family B mitochondria/virus" evidence="10">
    <location>
        <begin position="847"/>
        <end position="990"/>
    </location>
</feature>
<feature type="compositionally biased region" description="Low complexity" evidence="9">
    <location>
        <begin position="431"/>
        <end position="444"/>
    </location>
</feature>
<organism evidence="11 12">
    <name type="scientific">Porites lobata</name>
    <dbReference type="NCBI Taxonomy" id="104759"/>
    <lineage>
        <taxon>Eukaryota</taxon>
        <taxon>Metazoa</taxon>
        <taxon>Cnidaria</taxon>
        <taxon>Anthozoa</taxon>
        <taxon>Hexacorallia</taxon>
        <taxon>Scleractinia</taxon>
        <taxon>Fungiina</taxon>
        <taxon>Poritidae</taxon>
        <taxon>Porites</taxon>
    </lineage>
</organism>
<dbReference type="PANTHER" id="PTHR33568:SF3">
    <property type="entry name" value="DNA-DIRECTED DNA POLYMERASE"/>
    <property type="match status" value="1"/>
</dbReference>
<dbReference type="InterPro" id="IPR043502">
    <property type="entry name" value="DNA/RNA_pol_sf"/>
</dbReference>
<dbReference type="SUPFAM" id="SSF56672">
    <property type="entry name" value="DNA/RNA polymerases"/>
    <property type="match status" value="1"/>
</dbReference>
<evidence type="ECO:0000256" key="5">
    <source>
        <dbReference type="ARBA" id="ARBA00022705"/>
    </source>
</evidence>
<dbReference type="Pfam" id="PF03175">
    <property type="entry name" value="DNA_pol_B_2"/>
    <property type="match status" value="2"/>
</dbReference>
<accession>A0ABN8Q604</accession>
<evidence type="ECO:0000256" key="2">
    <source>
        <dbReference type="ARBA" id="ARBA00012417"/>
    </source>
</evidence>
<evidence type="ECO:0000256" key="8">
    <source>
        <dbReference type="ARBA" id="ARBA00049244"/>
    </source>
</evidence>
<evidence type="ECO:0000256" key="6">
    <source>
        <dbReference type="ARBA" id="ARBA00022932"/>
    </source>
</evidence>
<dbReference type="SUPFAM" id="SSF53098">
    <property type="entry name" value="Ribonuclease H-like"/>
    <property type="match status" value="1"/>
</dbReference>
<evidence type="ECO:0000256" key="7">
    <source>
        <dbReference type="ARBA" id="ARBA00023125"/>
    </source>
</evidence>
<evidence type="ECO:0000256" key="9">
    <source>
        <dbReference type="SAM" id="MobiDB-lite"/>
    </source>
</evidence>
<dbReference type="InterPro" id="IPR023211">
    <property type="entry name" value="DNA_pol_palm_dom_sf"/>
</dbReference>
<protein>
    <recommendedName>
        <fullName evidence="2">DNA-directed DNA polymerase</fullName>
        <ecNumber evidence="2">2.7.7.7</ecNumber>
    </recommendedName>
</protein>
<evidence type="ECO:0000259" key="10">
    <source>
        <dbReference type="Pfam" id="PF03175"/>
    </source>
</evidence>
<dbReference type="Gene3D" id="3.40.960.10">
    <property type="entry name" value="VSR Endonuclease"/>
    <property type="match status" value="1"/>
</dbReference>
<evidence type="ECO:0000256" key="4">
    <source>
        <dbReference type="ARBA" id="ARBA00022695"/>
    </source>
</evidence>
<gene>
    <name evidence="11" type="ORF">PLOB_00002494</name>
</gene>
<keyword evidence="12" id="KW-1185">Reference proteome</keyword>
<dbReference type="EMBL" id="CALNXK010000109">
    <property type="protein sequence ID" value="CAH3157971.1"/>
    <property type="molecule type" value="Genomic_DNA"/>
</dbReference>
<dbReference type="InterPro" id="IPR004868">
    <property type="entry name" value="DNA-dir_DNA_pol_B_mt/vir"/>
</dbReference>
<dbReference type="Gene3D" id="3.90.1600.10">
    <property type="entry name" value="Palm domain of DNA polymerase"/>
    <property type="match status" value="1"/>
</dbReference>
<feature type="region of interest" description="Disordered" evidence="9">
    <location>
        <begin position="411"/>
        <end position="456"/>
    </location>
</feature>
<sequence>FDLLPFVDRRSRALGVHERHFQTVLRRTGHMPERANLWMELRSALRRAIDKVLQGEEIHDRDRVFFNIHSDRLTNSYHGYAMRVGEWRAGEARVDDTLNHLAKMLNSNEQFELDDTFQLSITHVLDAPRGSRPQYRRPGQRNQAAFRALKGSIVTIKNKDEMCCARALVTARARLENRKWQSFKRGCKIQKVEAQDLHFEAGVPFGPCSYEEINRFALAPSLVDYQVLLVDATRQYKVSTFGPPRDKQLILYYTEGHYDVITSLPGFFGTSFVCAYCHAPYDHVERHRCKASNTCSCCFQRNCQDFVDKVKRGERATLTCPDCLRQFFGDLCLEAHRTKGSTGKSADGMEEKSICDIRKRCSECLFTKRSPRDFQRHQCGHADCPSCGNYVDIASHRCFIQKAPTEEELKKTRFKYKRKRRGDKNGPPIKRGAAAGRQAIQANASDIEEEEDDKDQSRPVHVYFDIEAMQPDGHHVANLLMAELEDDEAETELFAGETCIEKFLDWLDDLSEYGQRPVTVLAHNFKGYDGYFILQEYHNQNRQVKQVRNGAKILQLTTGSIRFIDSFSFCPFALARFPSTFGLAEQKKGYFPHLFNKRENQDYVGNLPAEDYYIPESMSLEEREKFKQWYDERQAENYQFTFKKELVEYCTSDVKLLKAGCQQFKSLFTKMTGFNPFNFITIASACNRDFRMNRMQENQLASEPLHGWRLQQNHSRVGCEWLHWCNHQRMKPIQHAKNKGEYRIPESRYTVDGFDPSSNTVYEFQGCFWHGCLRCFKHRDTRHPRHLGLTMKEVYNNTRKKIQFLEEERGYNVVEMWECDWARLKDEDENVRAFCQGLDFMDPLNPRDAFFGGRTNAIKMYHRADIGEGEEIRYVDVTSLYPFVNKYKQYPVGHPQFFSQVDPATLSNYFGLVKCCLVPPRKLYYPVLPIRQQQKLLFPLCTKCAALATENPLMHRPWTCPHDDDERAFVGTLFKEYINVWLRVKQEAEGWPKDLEDDPVKQAQYIEDYFGREKIRLRPDHIKKNPGLRSLAKLMLNCFWGKFGQQSNKSQVHEFVDPEEFHKFLDSDLRDIRYIGVVNENTVEVHSRYIAENCPVQPHLNIFVACFTTCWARLHLYESLQLLGEQVLYFDTDSIIYKWRPGLPEIPTGNYLGEMKDELNGDVIVEFVAAGPKNYGYVTKDGKVVCKVRGFCLNSEGSAQLNFEVMRKNVLDEVKDPKSKPREITVVQSNHIVRNATTSELCTYPQYKRYRVVFNKRALDPITFQSYPYGY</sequence>
<dbReference type="EC" id="2.7.7.7" evidence="2"/>
<reference evidence="11 12" key="1">
    <citation type="submission" date="2022-05" db="EMBL/GenBank/DDBJ databases">
        <authorList>
            <consortium name="Genoscope - CEA"/>
            <person name="William W."/>
        </authorList>
    </citation>
    <scope>NUCLEOTIDE SEQUENCE [LARGE SCALE GENOMIC DNA]</scope>
</reference>
<feature type="compositionally biased region" description="Basic residues" evidence="9">
    <location>
        <begin position="412"/>
        <end position="422"/>
    </location>
</feature>
<feature type="non-terminal residue" evidence="11">
    <location>
        <position position="1"/>
    </location>
</feature>
<keyword evidence="3" id="KW-0808">Transferase</keyword>
<evidence type="ECO:0000256" key="3">
    <source>
        <dbReference type="ARBA" id="ARBA00022679"/>
    </source>
</evidence>
<comment type="similarity">
    <text evidence="1">Belongs to the DNA polymerase type-B family.</text>
</comment>
<evidence type="ECO:0000313" key="12">
    <source>
        <dbReference type="Proteomes" id="UP001159405"/>
    </source>
</evidence>
<keyword evidence="6" id="KW-0239">DNA-directed DNA polymerase</keyword>
<comment type="caution">
    <text evidence="11">The sequence shown here is derived from an EMBL/GenBank/DDBJ whole genome shotgun (WGS) entry which is preliminary data.</text>
</comment>
<dbReference type="InterPro" id="IPR012337">
    <property type="entry name" value="RNaseH-like_sf"/>
</dbReference>
<proteinExistence type="inferred from homology"/>
<name>A0ABN8Q604_9CNID</name>
<dbReference type="Proteomes" id="UP001159405">
    <property type="component" value="Unassembled WGS sequence"/>
</dbReference>
<feature type="domain" description="DNA-directed DNA polymerase family B mitochondria/virus" evidence="10">
    <location>
        <begin position="512"/>
        <end position="698"/>
    </location>
</feature>
<feature type="non-terminal residue" evidence="11">
    <location>
        <position position="1271"/>
    </location>
</feature>
<comment type="catalytic activity">
    <reaction evidence="8">
        <text>DNA(n) + a 2'-deoxyribonucleoside 5'-triphosphate = DNA(n+1) + diphosphate</text>
        <dbReference type="Rhea" id="RHEA:22508"/>
        <dbReference type="Rhea" id="RHEA-COMP:17339"/>
        <dbReference type="Rhea" id="RHEA-COMP:17340"/>
        <dbReference type="ChEBI" id="CHEBI:33019"/>
        <dbReference type="ChEBI" id="CHEBI:61560"/>
        <dbReference type="ChEBI" id="CHEBI:173112"/>
        <dbReference type="EC" id="2.7.7.7"/>
    </reaction>
</comment>
<keyword evidence="5" id="KW-0235">DNA replication</keyword>
<dbReference type="Gene3D" id="3.30.420.10">
    <property type="entry name" value="Ribonuclease H-like superfamily/Ribonuclease H"/>
    <property type="match status" value="1"/>
</dbReference>
<dbReference type="PANTHER" id="PTHR33568">
    <property type="entry name" value="DNA POLYMERASE"/>
    <property type="match status" value="1"/>
</dbReference>
<keyword evidence="7" id="KW-0238">DNA-binding</keyword>
<evidence type="ECO:0000256" key="1">
    <source>
        <dbReference type="ARBA" id="ARBA00005755"/>
    </source>
</evidence>
<dbReference type="Gene3D" id="1.10.287.690">
    <property type="entry name" value="Helix hairpin bin"/>
    <property type="match status" value="1"/>
</dbReference>